<evidence type="ECO:0000313" key="2">
    <source>
        <dbReference type="Proteomes" id="UP000652219"/>
    </source>
</evidence>
<name>A0A8H6N3N7_9PEZI</name>
<comment type="caution">
    <text evidence="1">The sequence shown here is derived from an EMBL/GenBank/DDBJ whole genome shotgun (WGS) entry which is preliminary data.</text>
</comment>
<reference evidence="1 2" key="1">
    <citation type="journal article" date="2020" name="Phytopathology">
        <title>Genome Sequence Resources of Colletotrichum truncatum, C. plurivorum, C. musicola, and C. sojae: Four Species Pathogenic to Soybean (Glycine max).</title>
        <authorList>
            <person name="Rogerio F."/>
            <person name="Boufleur T.R."/>
            <person name="Ciampi-Guillardi M."/>
            <person name="Sukno S.A."/>
            <person name="Thon M.R."/>
            <person name="Massola Junior N.S."/>
            <person name="Baroncelli R."/>
        </authorList>
    </citation>
    <scope>NUCLEOTIDE SEQUENCE [LARGE SCALE GENOMIC DNA]</scope>
    <source>
        <strain evidence="1 2">LFN0009</strain>
    </source>
</reference>
<organism evidence="1 2">
    <name type="scientific">Colletotrichum sojae</name>
    <dbReference type="NCBI Taxonomy" id="2175907"/>
    <lineage>
        <taxon>Eukaryota</taxon>
        <taxon>Fungi</taxon>
        <taxon>Dikarya</taxon>
        <taxon>Ascomycota</taxon>
        <taxon>Pezizomycotina</taxon>
        <taxon>Sordariomycetes</taxon>
        <taxon>Hypocreomycetidae</taxon>
        <taxon>Glomerellales</taxon>
        <taxon>Glomerellaceae</taxon>
        <taxon>Colletotrichum</taxon>
        <taxon>Colletotrichum orchidearum species complex</taxon>
    </lineage>
</organism>
<dbReference type="EMBL" id="WIGN01000016">
    <property type="protein sequence ID" value="KAF6818270.1"/>
    <property type="molecule type" value="Genomic_DNA"/>
</dbReference>
<keyword evidence="2" id="KW-1185">Reference proteome</keyword>
<accession>A0A8H6N3N7</accession>
<sequence length="57" mass="6324">MRHQVRSRGSILFILPAQPWKHPAPTRASLPYSPPLSLFGNPDSIVTLPPHLALEQS</sequence>
<gene>
    <name evidence="1" type="ORF">CSOJ01_01911</name>
</gene>
<proteinExistence type="predicted"/>
<dbReference type="AlphaFoldDB" id="A0A8H6N3N7"/>
<dbReference type="Proteomes" id="UP000652219">
    <property type="component" value="Unassembled WGS sequence"/>
</dbReference>
<evidence type="ECO:0000313" key="1">
    <source>
        <dbReference type="EMBL" id="KAF6818270.1"/>
    </source>
</evidence>
<protein>
    <submittedName>
        <fullName evidence="1">Uncharacterized protein</fullName>
    </submittedName>
</protein>